<keyword evidence="4" id="KW-1185">Reference proteome</keyword>
<dbReference type="PANTHER" id="PTHR43651:SF11">
    <property type="entry name" value="MALTO-OLIGOSYLTREHALOSE TREHALOHYDROLASE"/>
    <property type="match status" value="1"/>
</dbReference>
<proteinExistence type="predicted"/>
<dbReference type="InterPro" id="IPR006047">
    <property type="entry name" value="GH13_cat_dom"/>
</dbReference>
<dbReference type="AlphaFoldDB" id="A0AA37XDX5"/>
<dbReference type="RefSeq" id="WP_348525521.1">
    <property type="nucleotide sequence ID" value="NZ_BSUM01000001.1"/>
</dbReference>
<comment type="caution">
    <text evidence="3">The sequence shown here is derived from an EMBL/GenBank/DDBJ whole genome shotgun (WGS) entry which is preliminary data.</text>
</comment>
<evidence type="ECO:0000256" key="1">
    <source>
        <dbReference type="SAM" id="MobiDB-lite"/>
    </source>
</evidence>
<feature type="region of interest" description="Disordered" evidence="1">
    <location>
        <begin position="287"/>
        <end position="311"/>
    </location>
</feature>
<dbReference type="Pfam" id="PF00128">
    <property type="entry name" value="Alpha-amylase"/>
    <property type="match status" value="1"/>
</dbReference>
<dbReference type="SUPFAM" id="SSF51445">
    <property type="entry name" value="(Trans)glycosidases"/>
    <property type="match status" value="1"/>
</dbReference>
<feature type="compositionally biased region" description="Low complexity" evidence="1">
    <location>
        <begin position="287"/>
        <end position="302"/>
    </location>
</feature>
<dbReference type="InterPro" id="IPR013783">
    <property type="entry name" value="Ig-like_fold"/>
</dbReference>
<evidence type="ECO:0000259" key="2">
    <source>
        <dbReference type="SMART" id="SM00642"/>
    </source>
</evidence>
<dbReference type="EMBL" id="BSUM01000001">
    <property type="protein sequence ID" value="GMA31401.1"/>
    <property type="molecule type" value="Genomic_DNA"/>
</dbReference>
<dbReference type="SMART" id="SM00642">
    <property type="entry name" value="Aamy"/>
    <property type="match status" value="1"/>
</dbReference>
<dbReference type="InterPro" id="IPR017853">
    <property type="entry name" value="GH"/>
</dbReference>
<gene>
    <name evidence="3" type="ORF">GCM10025875_13930</name>
</gene>
<organism evidence="3 4">
    <name type="scientific">Litorihabitans aurantiacus</name>
    <dbReference type="NCBI Taxonomy" id="1930061"/>
    <lineage>
        <taxon>Bacteria</taxon>
        <taxon>Bacillati</taxon>
        <taxon>Actinomycetota</taxon>
        <taxon>Actinomycetes</taxon>
        <taxon>Micrococcales</taxon>
        <taxon>Beutenbergiaceae</taxon>
        <taxon>Litorihabitans</taxon>
    </lineage>
</organism>
<dbReference type="Proteomes" id="UP001157161">
    <property type="component" value="Unassembled WGS sequence"/>
</dbReference>
<dbReference type="GO" id="GO:0005975">
    <property type="term" value="P:carbohydrate metabolic process"/>
    <property type="evidence" value="ECO:0007669"/>
    <property type="project" value="InterPro"/>
</dbReference>
<dbReference type="PANTHER" id="PTHR43651">
    <property type="entry name" value="1,4-ALPHA-GLUCAN-BRANCHING ENZYME"/>
    <property type="match status" value="1"/>
</dbReference>
<dbReference type="CDD" id="cd11325">
    <property type="entry name" value="AmyAc_GTHase"/>
    <property type="match status" value="1"/>
</dbReference>
<feature type="domain" description="Glycosyl hydrolase family 13 catalytic" evidence="2">
    <location>
        <begin position="88"/>
        <end position="307"/>
    </location>
</feature>
<accession>A0AA37XDX5</accession>
<name>A0AA37XDX5_9MICO</name>
<protein>
    <recommendedName>
        <fullName evidence="2">Glycosyl hydrolase family 13 catalytic domain-containing protein</fullName>
    </recommendedName>
</protein>
<evidence type="ECO:0000313" key="4">
    <source>
        <dbReference type="Proteomes" id="UP001157161"/>
    </source>
</evidence>
<dbReference type="CDD" id="cd02853">
    <property type="entry name" value="E_set_MTHase_like_N"/>
    <property type="match status" value="1"/>
</dbReference>
<dbReference type="SUPFAM" id="SSF81296">
    <property type="entry name" value="E set domains"/>
    <property type="match status" value="1"/>
</dbReference>
<reference evidence="3" key="1">
    <citation type="journal article" date="2014" name="Int. J. Syst. Evol. Microbiol.">
        <title>Complete genome sequence of Corynebacterium casei LMG S-19264T (=DSM 44701T), isolated from a smear-ripened cheese.</title>
        <authorList>
            <consortium name="US DOE Joint Genome Institute (JGI-PGF)"/>
            <person name="Walter F."/>
            <person name="Albersmeier A."/>
            <person name="Kalinowski J."/>
            <person name="Ruckert C."/>
        </authorList>
    </citation>
    <scope>NUCLEOTIDE SEQUENCE</scope>
    <source>
        <strain evidence="3">NBRC 112290</strain>
    </source>
</reference>
<dbReference type="InterPro" id="IPR014756">
    <property type="entry name" value="Ig_E-set"/>
</dbReference>
<reference evidence="3" key="2">
    <citation type="submission" date="2023-02" db="EMBL/GenBank/DDBJ databases">
        <authorList>
            <person name="Sun Q."/>
            <person name="Mori K."/>
        </authorList>
    </citation>
    <scope>NUCLEOTIDE SEQUENCE</scope>
    <source>
        <strain evidence="3">NBRC 112290</strain>
    </source>
</reference>
<dbReference type="Gene3D" id="3.20.20.80">
    <property type="entry name" value="Glycosidases"/>
    <property type="match status" value="1"/>
</dbReference>
<dbReference type="Gene3D" id="2.60.40.10">
    <property type="entry name" value="Immunoglobulins"/>
    <property type="match status" value="1"/>
</dbReference>
<sequence>MSTDAPASPPALLSGPVRLWAPAANDVEIATRAGRVPMTAAGDGWFESPGLAHGEDYSFHLDGGPARPDPRSAWQPEGVHGTSRWFDTDRFAWTDRDWAGVDARGAVTYELHLGTFTPSGDLDGAIGRLDHLVDLGVEMVELMPVAGFNGEHGWGYDGVALWAVHHAYGGPEAMQRFVDAAHARGLGVCLDVVYNHLGPSGNYLGEFGPYFTDTHETPWGSAVNLDAPGSAEVRAFVIENALRWLRDFHVDALRLDAVHALVDTSERHVLAELSDAVADAAAEVGRPLSSWPSRTSTTSSWSRRPRRAVGG</sequence>
<evidence type="ECO:0000313" key="3">
    <source>
        <dbReference type="EMBL" id="GMA31401.1"/>
    </source>
</evidence>